<dbReference type="RefSeq" id="WP_184658928.1">
    <property type="nucleotide sequence ID" value="NZ_CP031518.1"/>
</dbReference>
<gene>
    <name evidence="1" type="ORF">HNP76_001401</name>
</gene>
<reference evidence="1 2" key="1">
    <citation type="submission" date="2020-08" db="EMBL/GenBank/DDBJ databases">
        <title>Genomic Encyclopedia of Type Strains, Phase IV (KMG-IV): sequencing the most valuable type-strain genomes for metagenomic binning, comparative biology and taxonomic classification.</title>
        <authorList>
            <person name="Goeker M."/>
        </authorList>
    </citation>
    <scope>NUCLEOTIDE SEQUENCE [LARGE SCALE GENOMIC DNA]</scope>
    <source>
        <strain evidence="1 2">DSM 103462</strain>
    </source>
</reference>
<evidence type="ECO:0000313" key="1">
    <source>
        <dbReference type="EMBL" id="MBB5226033.1"/>
    </source>
</evidence>
<dbReference type="AlphaFoldDB" id="A0A7W8G8W9"/>
<name>A0A7W8G8W9_9SPIR</name>
<dbReference type="EMBL" id="JACHFQ010000004">
    <property type="protein sequence ID" value="MBB5226033.1"/>
    <property type="molecule type" value="Genomic_DNA"/>
</dbReference>
<keyword evidence="2" id="KW-1185">Reference proteome</keyword>
<evidence type="ECO:0000313" key="2">
    <source>
        <dbReference type="Proteomes" id="UP000518887"/>
    </source>
</evidence>
<comment type="caution">
    <text evidence="1">The sequence shown here is derived from an EMBL/GenBank/DDBJ whole genome shotgun (WGS) entry which is preliminary data.</text>
</comment>
<protein>
    <submittedName>
        <fullName evidence="1">Uncharacterized protein</fullName>
    </submittedName>
</protein>
<dbReference type="Proteomes" id="UP000518887">
    <property type="component" value="Unassembled WGS sequence"/>
</dbReference>
<accession>A0A7W8G8W9</accession>
<sequence length="136" mass="15392">MTTIDKFLSDIQKIIKFDRANNGGHYDAKRACTQIAKLFANNNRNLGSLALSISDYWLNTYILGSEDLANEPSEQNIERIKAFQSFADSEEDADFSVLTSDDWETLRDFVDDEAENLDLDSLQSMMNLILQNGALE</sequence>
<organism evidence="1 2">
    <name type="scientific">Treponema ruminis</name>
    <dbReference type="NCBI Taxonomy" id="744515"/>
    <lineage>
        <taxon>Bacteria</taxon>
        <taxon>Pseudomonadati</taxon>
        <taxon>Spirochaetota</taxon>
        <taxon>Spirochaetia</taxon>
        <taxon>Spirochaetales</taxon>
        <taxon>Treponemataceae</taxon>
        <taxon>Treponema</taxon>
    </lineage>
</organism>
<proteinExistence type="predicted"/>